<evidence type="ECO:0000256" key="1">
    <source>
        <dbReference type="ARBA" id="ARBA00005525"/>
    </source>
</evidence>
<evidence type="ECO:0000313" key="6">
    <source>
        <dbReference type="EMBL" id="MBB6695200.1"/>
    </source>
</evidence>
<feature type="binding site" evidence="3">
    <location>
        <position position="56"/>
    </location>
    <ligand>
        <name>NADPH</name>
        <dbReference type="ChEBI" id="CHEBI:57783"/>
    </ligand>
</feature>
<sequence length="273" mass="29140">MKVGFIGAGSMGSLLTGSFLRSGALSPSDVTVATRTLSKAEALADRYPGLAVAPTNAIAARDADLVFLCVKPLDFRAAIDDIRAVLTPEQIVVSITSPVRIADLEELLPAKVAKIIPSVVNEAGCGASLFMFGSRLDGADREMLVRLFSFVSRPVEIPEEDIRVASDLSSCGPAFMAYLLEQFVEAAVESTGIDRELAARLACEMLEGTSRMLRDGLTPAQLQKRVSVPGGITAAALEELRKATDGAFLRVLRTTHEKFAEDLAKVEASLKRD</sequence>
<evidence type="ECO:0000256" key="2">
    <source>
        <dbReference type="HAMAP-Rule" id="MF_01925"/>
    </source>
</evidence>
<feature type="binding site" evidence="3">
    <location>
        <position position="34"/>
    </location>
    <ligand>
        <name>NADP(+)</name>
        <dbReference type="ChEBI" id="CHEBI:58349"/>
    </ligand>
</feature>
<dbReference type="PIRSF" id="PIRSF000193">
    <property type="entry name" value="Pyrrol-5-carb_rd"/>
    <property type="match status" value="1"/>
</dbReference>
<name>A0A841UBA4_9BACL</name>
<feature type="binding site" evidence="3">
    <location>
        <begin position="6"/>
        <end position="11"/>
    </location>
    <ligand>
        <name>NADP(+)</name>
        <dbReference type="ChEBI" id="CHEBI:58349"/>
    </ligand>
</feature>
<evidence type="ECO:0000313" key="7">
    <source>
        <dbReference type="Proteomes" id="UP000553776"/>
    </source>
</evidence>
<dbReference type="SUPFAM" id="SSF51735">
    <property type="entry name" value="NAD(P)-binding Rossmann-fold domains"/>
    <property type="match status" value="1"/>
</dbReference>
<dbReference type="HAMAP" id="MF_01925">
    <property type="entry name" value="P5C_reductase"/>
    <property type="match status" value="1"/>
</dbReference>
<evidence type="ECO:0000259" key="5">
    <source>
        <dbReference type="Pfam" id="PF14748"/>
    </source>
</evidence>
<keyword evidence="2" id="KW-0028">Amino-acid biosynthesis</keyword>
<dbReference type="PANTHER" id="PTHR11645">
    <property type="entry name" value="PYRROLINE-5-CARBOXYLATE REDUCTASE"/>
    <property type="match status" value="1"/>
</dbReference>
<dbReference type="InterPro" id="IPR036291">
    <property type="entry name" value="NAD(P)-bd_dom_sf"/>
</dbReference>
<protein>
    <recommendedName>
        <fullName evidence="2">Pyrroline-5-carboxylate reductase</fullName>
        <shortName evidence="2">P5C reductase</shortName>
        <shortName evidence="2">P5CR</shortName>
        <ecNumber evidence="2">1.5.1.2</ecNumber>
    </recommendedName>
    <alternativeName>
        <fullName evidence="2">PCA reductase</fullName>
    </alternativeName>
</protein>
<dbReference type="EC" id="1.5.1.2" evidence="2"/>
<comment type="catalytic activity">
    <reaction evidence="2">
        <text>L-proline + NADP(+) = (S)-1-pyrroline-5-carboxylate + NADPH + 2 H(+)</text>
        <dbReference type="Rhea" id="RHEA:14109"/>
        <dbReference type="ChEBI" id="CHEBI:15378"/>
        <dbReference type="ChEBI" id="CHEBI:17388"/>
        <dbReference type="ChEBI" id="CHEBI:57783"/>
        <dbReference type="ChEBI" id="CHEBI:58349"/>
        <dbReference type="ChEBI" id="CHEBI:60039"/>
        <dbReference type="EC" id="1.5.1.2"/>
    </reaction>
</comment>
<dbReference type="InterPro" id="IPR028939">
    <property type="entry name" value="P5C_Rdtase_cat_N"/>
</dbReference>
<dbReference type="Proteomes" id="UP000553776">
    <property type="component" value="Unassembled WGS sequence"/>
</dbReference>
<evidence type="ECO:0000256" key="3">
    <source>
        <dbReference type="PIRSR" id="PIRSR000193-1"/>
    </source>
</evidence>
<dbReference type="Pfam" id="PF03807">
    <property type="entry name" value="F420_oxidored"/>
    <property type="match status" value="1"/>
</dbReference>
<proteinExistence type="inferred from homology"/>
<dbReference type="PANTHER" id="PTHR11645:SF51">
    <property type="entry name" value="COME OPERON PROTEIN 4"/>
    <property type="match status" value="1"/>
</dbReference>
<dbReference type="SUPFAM" id="SSF48179">
    <property type="entry name" value="6-phosphogluconate dehydrogenase C-terminal domain-like"/>
    <property type="match status" value="1"/>
</dbReference>
<organism evidence="6 7">
    <name type="scientific">Cohnella xylanilytica</name>
    <dbReference type="NCBI Taxonomy" id="557555"/>
    <lineage>
        <taxon>Bacteria</taxon>
        <taxon>Bacillati</taxon>
        <taxon>Bacillota</taxon>
        <taxon>Bacilli</taxon>
        <taxon>Bacillales</taxon>
        <taxon>Paenibacillaceae</taxon>
        <taxon>Cohnella</taxon>
    </lineage>
</organism>
<dbReference type="EMBL" id="JACJVR010000116">
    <property type="protein sequence ID" value="MBB6695200.1"/>
    <property type="molecule type" value="Genomic_DNA"/>
</dbReference>
<dbReference type="NCBIfam" id="NF005814">
    <property type="entry name" value="PRK07680.1"/>
    <property type="match status" value="1"/>
</dbReference>
<dbReference type="InterPro" id="IPR008927">
    <property type="entry name" value="6-PGluconate_DH-like_C_sf"/>
</dbReference>
<feature type="domain" description="Pyrroline-5-carboxylate reductase dimerisation" evidence="5">
    <location>
        <begin position="159"/>
        <end position="261"/>
    </location>
</feature>
<dbReference type="GO" id="GO:0055129">
    <property type="term" value="P:L-proline biosynthetic process"/>
    <property type="evidence" value="ECO:0007669"/>
    <property type="project" value="UniProtKB-UniRule"/>
</dbReference>
<comment type="pathway">
    <text evidence="2">Amino-acid biosynthesis; L-proline biosynthesis; L-proline from L-glutamate 5-semialdehyde: step 1/1.</text>
</comment>
<keyword evidence="2" id="KW-0560">Oxidoreductase</keyword>
<keyword evidence="7" id="KW-1185">Reference proteome</keyword>
<comment type="similarity">
    <text evidence="1 2">Belongs to the pyrroline-5-carboxylate reductase family.</text>
</comment>
<feature type="domain" description="Pyrroline-5-carboxylate reductase catalytic N-terminal" evidence="4">
    <location>
        <begin position="2"/>
        <end position="97"/>
    </location>
</feature>
<dbReference type="GO" id="GO:0004735">
    <property type="term" value="F:pyrroline-5-carboxylate reductase activity"/>
    <property type="evidence" value="ECO:0007669"/>
    <property type="project" value="UniProtKB-UniRule"/>
</dbReference>
<comment type="caution">
    <text evidence="6">The sequence shown here is derived from an EMBL/GenBank/DDBJ whole genome shotgun (WGS) entry which is preliminary data.</text>
</comment>
<dbReference type="RefSeq" id="WP_185139159.1">
    <property type="nucleotide sequence ID" value="NZ_BORM01000089.1"/>
</dbReference>
<dbReference type="Gene3D" id="1.10.3730.10">
    <property type="entry name" value="ProC C-terminal domain-like"/>
    <property type="match status" value="1"/>
</dbReference>
<keyword evidence="2 3" id="KW-0521">NADP</keyword>
<comment type="subcellular location">
    <subcellularLocation>
        <location evidence="2">Cytoplasm</location>
    </subcellularLocation>
</comment>
<dbReference type="AlphaFoldDB" id="A0A841UBA4"/>
<dbReference type="InterPro" id="IPR029036">
    <property type="entry name" value="P5CR_dimer"/>
</dbReference>
<comment type="catalytic activity">
    <reaction evidence="2">
        <text>L-proline + NAD(+) = (S)-1-pyrroline-5-carboxylate + NADH + 2 H(+)</text>
        <dbReference type="Rhea" id="RHEA:14105"/>
        <dbReference type="ChEBI" id="CHEBI:15378"/>
        <dbReference type="ChEBI" id="CHEBI:17388"/>
        <dbReference type="ChEBI" id="CHEBI:57540"/>
        <dbReference type="ChEBI" id="CHEBI:57945"/>
        <dbReference type="ChEBI" id="CHEBI:60039"/>
        <dbReference type="EC" id="1.5.1.2"/>
    </reaction>
</comment>
<dbReference type="InterPro" id="IPR000304">
    <property type="entry name" value="Pyrroline-COOH_reductase"/>
</dbReference>
<keyword evidence="2" id="KW-0641">Proline biosynthesis</keyword>
<dbReference type="UniPathway" id="UPA00098">
    <property type="reaction ID" value="UER00361"/>
</dbReference>
<dbReference type="Pfam" id="PF14748">
    <property type="entry name" value="P5CR_dimer"/>
    <property type="match status" value="1"/>
</dbReference>
<dbReference type="Gene3D" id="3.40.50.720">
    <property type="entry name" value="NAD(P)-binding Rossmann-like Domain"/>
    <property type="match status" value="1"/>
</dbReference>
<keyword evidence="2" id="KW-0963">Cytoplasm</keyword>
<accession>A0A841UBA4</accession>
<comment type="function">
    <text evidence="2">Catalyzes the reduction of 1-pyrroline-5-carboxylate (PCA) to L-proline.</text>
</comment>
<dbReference type="GO" id="GO:0005737">
    <property type="term" value="C:cytoplasm"/>
    <property type="evidence" value="ECO:0007669"/>
    <property type="project" value="UniProtKB-SubCell"/>
</dbReference>
<reference evidence="6 7" key="1">
    <citation type="submission" date="2020-08" db="EMBL/GenBank/DDBJ databases">
        <title>Cohnella phylogeny.</title>
        <authorList>
            <person name="Dunlap C."/>
        </authorList>
    </citation>
    <scope>NUCLEOTIDE SEQUENCE [LARGE SCALE GENOMIC DNA]</scope>
    <source>
        <strain evidence="6 7">DSM 25239</strain>
    </source>
</reference>
<gene>
    <name evidence="2" type="primary">proC</name>
    <name evidence="6" type="ORF">H7B90_27770</name>
</gene>
<evidence type="ECO:0000259" key="4">
    <source>
        <dbReference type="Pfam" id="PF03807"/>
    </source>
</evidence>